<name>A0A133YGM6_9FIRM</name>
<dbReference type="Pfam" id="PF00521">
    <property type="entry name" value="DNA_topoisoIV"/>
    <property type="match status" value="1"/>
</dbReference>
<accession>A0A133YGM6</accession>
<evidence type="ECO:0000256" key="7">
    <source>
        <dbReference type="ARBA" id="ARBA00023235"/>
    </source>
</evidence>
<dbReference type="PANTHER" id="PTHR43493">
    <property type="entry name" value="DNA GYRASE/TOPOISOMERASE SUBUNIT A"/>
    <property type="match status" value="1"/>
</dbReference>
<dbReference type="GO" id="GO:0034335">
    <property type="term" value="F:DNA negative supercoiling activity"/>
    <property type="evidence" value="ECO:0007669"/>
    <property type="project" value="UniProtKB-ARBA"/>
</dbReference>
<dbReference type="NCBIfam" id="NF004043">
    <property type="entry name" value="PRK05560.1"/>
    <property type="match status" value="1"/>
</dbReference>
<evidence type="ECO:0000313" key="13">
    <source>
        <dbReference type="EMBL" id="KXB42343.1"/>
    </source>
</evidence>
<dbReference type="GO" id="GO:0003677">
    <property type="term" value="F:DNA binding"/>
    <property type="evidence" value="ECO:0007669"/>
    <property type="project" value="UniProtKB-UniRule"/>
</dbReference>
<proteinExistence type="inferred from homology"/>
<dbReference type="GO" id="GO:0009330">
    <property type="term" value="C:DNA topoisomerase type II (double strand cut, ATP-hydrolyzing) complex"/>
    <property type="evidence" value="ECO:0007669"/>
    <property type="project" value="TreeGrafter"/>
</dbReference>
<dbReference type="InterPro" id="IPR035516">
    <property type="entry name" value="Gyrase/topoIV_suA_C"/>
</dbReference>
<dbReference type="Gene3D" id="3.90.199.10">
    <property type="entry name" value="Topoisomerase II, domain 5"/>
    <property type="match status" value="1"/>
</dbReference>
<dbReference type="AlphaFoldDB" id="A0A133YGM6"/>
<comment type="subcellular location">
    <subcellularLocation>
        <location evidence="9">Cytoplasm</location>
    </subcellularLocation>
</comment>
<dbReference type="NCBIfam" id="NF004044">
    <property type="entry name" value="PRK05561.1"/>
    <property type="match status" value="1"/>
</dbReference>
<dbReference type="PANTHER" id="PTHR43493:SF5">
    <property type="entry name" value="DNA GYRASE SUBUNIT A, CHLOROPLASTIC_MITOCHONDRIAL"/>
    <property type="match status" value="1"/>
</dbReference>
<dbReference type="CDD" id="cd00187">
    <property type="entry name" value="TOP4c"/>
    <property type="match status" value="1"/>
</dbReference>
<keyword evidence="14" id="KW-1185">Reference proteome</keyword>
<dbReference type="InterPro" id="IPR005743">
    <property type="entry name" value="GyrA"/>
</dbReference>
<comment type="subunit">
    <text evidence="8">Heterotetramer composed of ParC and ParE.</text>
</comment>
<keyword evidence="9" id="KW-0963">Cytoplasm</keyword>
<sequence>MKGKYKAERDKAQELQIEQTFRDNLTNVVPVNLEEEMRKSFIDYAMSVISDRALPDVRDGLKPVHRRILYSMFTQGYTSDKSYRKSASTVGDVISRFHPHGDAAVYDAMVRLAQDFSMRYMLVDSHGNFGSRDGDPPAAYRYTEARMAKLAETMMQDINKSTVDFRPNFDDHHVEPVVLPTNFPNILVNGSVGIAVGMATNIPPHNMRETIQAAIYLMEHPEADVDELMQFIKGPDFPTAGIILGTSGIKETYRTGHGRIVVRANAEIIDTVPARIVVHDLPYMVNKARMLEKISELVKAKRIVGISAIRDESDRNEDVRIVFELKKDANPLVTLNQLYANSQMQEAFNAHMLALVPNKDGALVPELLTLKSALQYYVDHQRQVIYRRTQFNLEKAELRQHILEGLKIAVANIDEIIRIIRSSKSENDAKLNLQARFNFSDRQAQHIVDMRLGRLSGLEVENLYAEYDEISAKIATYHDILDNPPVLDNVLKTEITAVMEQYGDDRRTEIDPYGVDGIDDESLIKEETVLINLTKQGYIKRLTPDTYNMQHRGGKGVSGMTIKEEDCIHKMITASTHDDILFFSNLGKVYRLRAYAIHEASRTAKGMAIVNLLQLDANEKIVEILAVPEAEEKRSLILVTKQGLIKKTKLSEFKNINKNGKIAFALRDGDELVAGALATADATIFMVSHDGMAMRFLSSDVRPIGRKSYGVRGIKLRDGDYLIGVVVEQSGEDLFLLTEAGYGKRSHYADFRLAKRGGMGVKAYNCTDKTGKVLAVCSLSGDYDIIMINDSGMTIRISSQEINVQGRNTQGLRLMRSNDKLAALAKVEHADEEASSDSDTEDSEVDEAENLVEQVDLDADVTEANNTQAD</sequence>
<dbReference type="Gene3D" id="3.30.1360.40">
    <property type="match status" value="1"/>
</dbReference>
<evidence type="ECO:0000313" key="14">
    <source>
        <dbReference type="Proteomes" id="UP000070080"/>
    </source>
</evidence>
<dbReference type="Pfam" id="PF03989">
    <property type="entry name" value="DNA_gyraseA_C"/>
    <property type="match status" value="6"/>
</dbReference>
<evidence type="ECO:0000259" key="12">
    <source>
        <dbReference type="PROSITE" id="PS52040"/>
    </source>
</evidence>
<evidence type="ECO:0000256" key="10">
    <source>
        <dbReference type="PROSITE-ProRule" id="PRU01384"/>
    </source>
</evidence>
<dbReference type="STRING" id="1497955.HMPREF1872_00326"/>
<feature type="domain" description="Topo IIA-type catalytic" evidence="12">
    <location>
        <begin position="54"/>
        <end position="523"/>
    </location>
</feature>
<dbReference type="RefSeq" id="WP_082714273.1">
    <property type="nucleotide sequence ID" value="NZ_JARFNM010000001.1"/>
</dbReference>
<keyword evidence="7 9" id="KW-0413">Isomerase</keyword>
<evidence type="ECO:0000256" key="9">
    <source>
        <dbReference type="HAMAP-Rule" id="MF_01897"/>
    </source>
</evidence>
<evidence type="ECO:0000256" key="3">
    <source>
        <dbReference type="ARBA" id="ARBA00022741"/>
    </source>
</evidence>
<dbReference type="GO" id="GO:0005694">
    <property type="term" value="C:chromosome"/>
    <property type="evidence" value="ECO:0007669"/>
    <property type="project" value="InterPro"/>
</dbReference>
<dbReference type="Gene3D" id="2.120.10.90">
    <property type="entry name" value="DNA gyrase/topoisomerase IV, subunit A, C-terminal"/>
    <property type="match status" value="1"/>
</dbReference>
<comment type="caution">
    <text evidence="13">The sequence shown here is derived from an EMBL/GenBank/DDBJ whole genome shotgun (WGS) entry which is preliminary data.</text>
</comment>
<feature type="compositionally biased region" description="Acidic residues" evidence="11">
    <location>
        <begin position="830"/>
        <end position="861"/>
    </location>
</feature>
<gene>
    <name evidence="9" type="primary">gyrA</name>
    <name evidence="13" type="ORF">HMPREF1872_00326</name>
</gene>
<feature type="region of interest" description="Disordered" evidence="11">
    <location>
        <begin position="826"/>
        <end position="870"/>
    </location>
</feature>
<organism evidence="13 14">
    <name type="scientific">Amygdalobacter nucleatus</name>
    <dbReference type="NCBI Taxonomy" id="3029274"/>
    <lineage>
        <taxon>Bacteria</taxon>
        <taxon>Bacillati</taxon>
        <taxon>Bacillota</taxon>
        <taxon>Clostridia</taxon>
        <taxon>Eubacteriales</taxon>
        <taxon>Oscillospiraceae</taxon>
        <taxon>Amygdalobacter</taxon>
    </lineage>
</organism>
<keyword evidence="4 9" id="KW-0067">ATP-binding</keyword>
<dbReference type="GO" id="GO:0005737">
    <property type="term" value="C:cytoplasm"/>
    <property type="evidence" value="ECO:0007669"/>
    <property type="project" value="UniProtKB-SubCell"/>
</dbReference>
<dbReference type="GO" id="GO:0006261">
    <property type="term" value="P:DNA-templated DNA replication"/>
    <property type="evidence" value="ECO:0007669"/>
    <property type="project" value="UniProtKB-UniRule"/>
</dbReference>
<feature type="active site" description="O-(5'-phospho-DNA)-tyrosine intermediate" evidence="9 10">
    <location>
        <position position="142"/>
    </location>
</feature>
<reference evidence="14" key="1">
    <citation type="submission" date="2016-01" db="EMBL/GenBank/DDBJ databases">
        <authorList>
            <person name="Mitreva M."/>
            <person name="Pepin K.H."/>
            <person name="Mihindukulasuriya K.A."/>
            <person name="Fulton R."/>
            <person name="Fronick C."/>
            <person name="O'Laughlin M."/>
            <person name="Miner T."/>
            <person name="Herter B."/>
            <person name="Rosa B.A."/>
            <person name="Cordes M."/>
            <person name="Tomlinson C."/>
            <person name="Wollam A."/>
            <person name="Palsikar V.B."/>
            <person name="Mardis E.R."/>
            <person name="Wilson R.K."/>
        </authorList>
    </citation>
    <scope>NUCLEOTIDE SEQUENCE [LARGE SCALE GENOMIC DNA]</scope>
    <source>
        <strain evidence="14">KA00274</strain>
    </source>
</reference>
<dbReference type="FunFam" id="3.30.1360.40:FF:000002">
    <property type="entry name" value="DNA gyrase subunit A"/>
    <property type="match status" value="1"/>
</dbReference>
<evidence type="ECO:0000256" key="6">
    <source>
        <dbReference type="ARBA" id="ARBA00023125"/>
    </source>
</evidence>
<comment type="miscellaneous">
    <text evidence="9">Few gyrases are as efficient as E.coli at forming negative supercoils. Not all organisms have 2 type II topoisomerases; in organisms with a single type II topoisomerase this enzyme also has to decatenate newly replicated chromosomes.</text>
</comment>
<evidence type="ECO:0000256" key="4">
    <source>
        <dbReference type="ARBA" id="ARBA00022840"/>
    </source>
</evidence>
<keyword evidence="3 9" id="KW-0547">Nucleotide-binding</keyword>
<comment type="function">
    <text evidence="9">A type II topoisomerase that negatively supercoils closed circular double-stranded (ds) DNA in an ATP-dependent manner to modulate DNA topology and maintain chromosomes in an underwound state. Negative supercoiling favors strand separation, and DNA replication, transcription, recombination and repair, all of which involve strand separation. Also able to catalyze the interconversion of other topological isomers of dsDNA rings, including catenanes and knotted rings. Type II topoisomerases break and join 2 DNA strands simultaneously in an ATP-dependent manner.</text>
</comment>
<dbReference type="PATRIC" id="fig|1497955.3.peg.308"/>
<protein>
    <recommendedName>
        <fullName evidence="9">DNA gyrase subunit A</fullName>
        <ecNumber evidence="9">5.6.2.2</ecNumber>
    </recommendedName>
</protein>
<evidence type="ECO:0000256" key="8">
    <source>
        <dbReference type="ARBA" id="ARBA00063644"/>
    </source>
</evidence>
<dbReference type="GO" id="GO:0005524">
    <property type="term" value="F:ATP binding"/>
    <property type="evidence" value="ECO:0007669"/>
    <property type="project" value="UniProtKB-UniRule"/>
</dbReference>
<comment type="catalytic activity">
    <reaction evidence="1 9 10">
        <text>ATP-dependent breakage, passage and rejoining of double-stranded DNA.</text>
        <dbReference type="EC" id="5.6.2.2"/>
    </reaction>
</comment>
<evidence type="ECO:0000256" key="2">
    <source>
        <dbReference type="ARBA" id="ARBA00008263"/>
    </source>
</evidence>
<dbReference type="InterPro" id="IPR013760">
    <property type="entry name" value="Topo_IIA-like_dom_sf"/>
</dbReference>
<dbReference type="EMBL" id="LSCV01000003">
    <property type="protein sequence ID" value="KXB42343.1"/>
    <property type="molecule type" value="Genomic_DNA"/>
</dbReference>
<dbReference type="HAMAP" id="MF_01897">
    <property type="entry name" value="GyrA"/>
    <property type="match status" value="1"/>
</dbReference>
<dbReference type="SUPFAM" id="SSF56719">
    <property type="entry name" value="Type II DNA topoisomerase"/>
    <property type="match status" value="1"/>
</dbReference>
<dbReference type="FunFam" id="3.90.199.10:FF:000001">
    <property type="entry name" value="DNA gyrase subunit A"/>
    <property type="match status" value="1"/>
</dbReference>
<evidence type="ECO:0000256" key="5">
    <source>
        <dbReference type="ARBA" id="ARBA00023029"/>
    </source>
</evidence>
<evidence type="ECO:0000256" key="11">
    <source>
        <dbReference type="SAM" id="MobiDB-lite"/>
    </source>
</evidence>
<feature type="short sequence motif" description="GyrA-box" evidence="9">
    <location>
        <begin position="550"/>
        <end position="556"/>
    </location>
</feature>
<comment type="similarity">
    <text evidence="2 9">Belongs to the type II topoisomerase GyrA/ParC subunit family.</text>
</comment>
<dbReference type="FunFam" id="1.10.268.10:FF:000001">
    <property type="entry name" value="DNA gyrase subunit A"/>
    <property type="match status" value="1"/>
</dbReference>
<dbReference type="EC" id="5.6.2.2" evidence="9"/>
<dbReference type="NCBIfam" id="TIGR01063">
    <property type="entry name" value="gyrA"/>
    <property type="match status" value="1"/>
</dbReference>
<dbReference type="InterPro" id="IPR050220">
    <property type="entry name" value="Type_II_DNA_Topoisomerases"/>
</dbReference>
<dbReference type="SMART" id="SM00434">
    <property type="entry name" value="TOP4c"/>
    <property type="match status" value="1"/>
</dbReference>
<dbReference type="OrthoDB" id="9806486at2"/>
<keyword evidence="5 9" id="KW-0799">Topoisomerase</keyword>
<dbReference type="InterPro" id="IPR013758">
    <property type="entry name" value="Topo_IIA_A/C_ab"/>
</dbReference>
<dbReference type="PROSITE" id="PS52040">
    <property type="entry name" value="TOPO_IIA"/>
    <property type="match status" value="1"/>
</dbReference>
<comment type="subunit">
    <text evidence="9">Heterotetramer, composed of two GyrA and two GyrB chains. In the heterotetramer, GyrA contains the active site tyrosine that forms a transient covalent intermediate with DNA, while GyrB binds cofactors and catalyzes ATP hydrolysis.</text>
</comment>
<evidence type="ECO:0000256" key="1">
    <source>
        <dbReference type="ARBA" id="ARBA00000185"/>
    </source>
</evidence>
<dbReference type="Proteomes" id="UP000070080">
    <property type="component" value="Unassembled WGS sequence"/>
</dbReference>
<dbReference type="Gene3D" id="1.10.268.10">
    <property type="entry name" value="Topoisomerase, domain 3"/>
    <property type="match status" value="1"/>
</dbReference>
<dbReference type="SUPFAM" id="SSF101904">
    <property type="entry name" value="GyrA/ParC C-terminal domain-like"/>
    <property type="match status" value="1"/>
</dbReference>
<dbReference type="InterPro" id="IPR013757">
    <property type="entry name" value="Topo_IIA_A_a_sf"/>
</dbReference>
<dbReference type="GO" id="GO:0006265">
    <property type="term" value="P:DNA topological change"/>
    <property type="evidence" value="ECO:0007669"/>
    <property type="project" value="UniProtKB-UniRule"/>
</dbReference>
<dbReference type="FunFam" id="2.120.10.90:FF:000005">
    <property type="entry name" value="DNA topoisomerase 4 subunit A"/>
    <property type="match status" value="1"/>
</dbReference>
<dbReference type="InterPro" id="IPR006691">
    <property type="entry name" value="GyrA/parC_rep"/>
</dbReference>
<dbReference type="InterPro" id="IPR002205">
    <property type="entry name" value="Topo_IIA_dom_A"/>
</dbReference>
<keyword evidence="6 9" id="KW-0238">DNA-binding</keyword>